<dbReference type="EMBL" id="SBJO01000045">
    <property type="protein sequence ID" value="KAF9763974.1"/>
    <property type="molecule type" value="Genomic_DNA"/>
</dbReference>
<dbReference type="SMART" id="SM01075">
    <property type="entry name" value="CDT1"/>
    <property type="match status" value="1"/>
</dbReference>
<evidence type="ECO:0000313" key="2">
    <source>
        <dbReference type="EMBL" id="KAF9763974.1"/>
    </source>
</evidence>
<feature type="domain" description="CDT1 Geminin-binding" evidence="1">
    <location>
        <begin position="199"/>
        <end position="331"/>
    </location>
</feature>
<dbReference type="InterPro" id="IPR014939">
    <property type="entry name" value="CDT1_Gemini-bd-like"/>
</dbReference>
<evidence type="ECO:0000313" key="3">
    <source>
        <dbReference type="Proteomes" id="UP000740883"/>
    </source>
</evidence>
<dbReference type="AlphaFoldDB" id="A0A9P6H247"/>
<reference evidence="2 3" key="1">
    <citation type="journal article" date="2020" name="Genome Biol. Evol.">
        <title>Comparative genomics of strictly vertically transmitted, feminizing microsporidia endosymbionts of amphipod crustaceans.</title>
        <authorList>
            <person name="Cormier A."/>
            <person name="Chebbi M.A."/>
            <person name="Giraud I."/>
            <person name="Wattier R."/>
            <person name="Teixeira M."/>
            <person name="Gilbert C."/>
            <person name="Rigaud T."/>
            <person name="Cordaux R."/>
        </authorList>
    </citation>
    <scope>NUCLEOTIDE SEQUENCE [LARGE SCALE GENOMIC DNA]</scope>
    <source>
        <strain evidence="2 3">Ou3-Ou53</strain>
    </source>
</reference>
<dbReference type="Proteomes" id="UP000740883">
    <property type="component" value="Unassembled WGS sequence"/>
</dbReference>
<organism evidence="2 3">
    <name type="scientific">Nosema granulosis</name>
    <dbReference type="NCBI Taxonomy" id="83296"/>
    <lineage>
        <taxon>Eukaryota</taxon>
        <taxon>Fungi</taxon>
        <taxon>Fungi incertae sedis</taxon>
        <taxon>Microsporidia</taxon>
        <taxon>Nosematidae</taxon>
        <taxon>Nosema</taxon>
    </lineage>
</organism>
<accession>A0A9P6H247</accession>
<comment type="caution">
    <text evidence="2">The sequence shown here is derived from an EMBL/GenBank/DDBJ whole genome shotgun (WGS) entry which is preliminary data.</text>
</comment>
<keyword evidence="3" id="KW-1185">Reference proteome</keyword>
<gene>
    <name evidence="2" type="primary">ATF7IP</name>
    <name evidence="2" type="ORF">NGRA_0918</name>
</gene>
<dbReference type="OrthoDB" id="2196281at2759"/>
<dbReference type="SUPFAM" id="SSF46785">
    <property type="entry name" value="Winged helix' DNA-binding domain"/>
    <property type="match status" value="1"/>
</dbReference>
<evidence type="ECO:0000259" key="1">
    <source>
        <dbReference type="SMART" id="SM01075"/>
    </source>
</evidence>
<protein>
    <submittedName>
        <fullName evidence="2">Activating transcription factor 7-interacting protein 1</fullName>
    </submittedName>
</protein>
<proteinExistence type="predicted"/>
<dbReference type="InterPro" id="IPR036390">
    <property type="entry name" value="WH_DNA-bd_sf"/>
</dbReference>
<dbReference type="Pfam" id="PF08839">
    <property type="entry name" value="CDT1"/>
    <property type="match status" value="1"/>
</dbReference>
<sequence>MKKTKNLCDFLKRRKMVSKVVEDHQARESICSTISEHINPTEECQIDFFDVVSSDVASSDLMSSDVFGDVMRSDVSGNVVKSDISTKDLVKNEVIKSDISTKDIPTKDISTKDISTKDLVKNEVIKSDISTKDIPTKDISTKDLVKNEVIKSDISTEDLVKNEVIKSDISTEDRINKIKQFSRADIPLDYSKIETYLVLPKTYLRLSKIFKALLTVQKYNSLRKLTSIFIKAKGSIEKILKTRVEEEDIKRIFYLLPEHLEIKRITVEEKGECVSTFTFKILCTAEEMDKRLLEYYKRENNKEDGNIPTKEFDGSSSNIIKEDVKKIPVIERGLSATKKENVPIFCGSILERIKERERLRKEEFINEMKKKNEKRDLIKRIEILFKKESKRAMKIAEVVKVLEIYDGINLIKKIVNENETFEIKKISGEEHLVLRTCV</sequence>
<name>A0A9P6H247_9MICR</name>